<keyword evidence="3" id="KW-1185">Reference proteome</keyword>
<evidence type="ECO:0000313" key="3">
    <source>
        <dbReference type="Proteomes" id="UP001366060"/>
    </source>
</evidence>
<name>A0ABU9HAD6_9GAMM</name>
<evidence type="ECO:0000256" key="1">
    <source>
        <dbReference type="SAM" id="MobiDB-lite"/>
    </source>
</evidence>
<gene>
    <name evidence="2" type="ORF">V6255_05440</name>
</gene>
<proteinExistence type="predicted"/>
<dbReference type="Proteomes" id="UP001366060">
    <property type="component" value="Unassembled WGS sequence"/>
</dbReference>
<feature type="compositionally biased region" description="Basic and acidic residues" evidence="1">
    <location>
        <begin position="41"/>
        <end position="54"/>
    </location>
</feature>
<reference evidence="2 3" key="1">
    <citation type="submission" date="2024-02" db="EMBL/GenBank/DDBJ databases">
        <title>Bacteria isolated from the canopy kelp, Nereocystis luetkeana.</title>
        <authorList>
            <person name="Pfister C.A."/>
            <person name="Younker I.T."/>
            <person name="Light S.H."/>
        </authorList>
    </citation>
    <scope>NUCLEOTIDE SEQUENCE [LARGE SCALE GENOMIC DNA]</scope>
    <source>
        <strain evidence="2 3">TI.2.07</strain>
    </source>
</reference>
<evidence type="ECO:0000313" key="2">
    <source>
        <dbReference type="EMBL" id="MEL0658581.1"/>
    </source>
</evidence>
<accession>A0ABU9HAD6</accession>
<feature type="region of interest" description="Disordered" evidence="1">
    <location>
        <begin position="41"/>
        <end position="80"/>
    </location>
</feature>
<dbReference type="RefSeq" id="WP_341627230.1">
    <property type="nucleotide sequence ID" value="NZ_JBAKBA010000009.1"/>
</dbReference>
<dbReference type="EMBL" id="JBAKBA010000009">
    <property type="protein sequence ID" value="MEL0658581.1"/>
    <property type="molecule type" value="Genomic_DNA"/>
</dbReference>
<protein>
    <submittedName>
        <fullName evidence="2">Uncharacterized protein</fullName>
    </submittedName>
</protein>
<comment type="caution">
    <text evidence="2">The sequence shown here is derived from an EMBL/GenBank/DDBJ whole genome shotgun (WGS) entry which is preliminary data.</text>
</comment>
<organism evidence="2 3">
    <name type="scientific">Psychromonas arctica</name>
    <dbReference type="NCBI Taxonomy" id="168275"/>
    <lineage>
        <taxon>Bacteria</taxon>
        <taxon>Pseudomonadati</taxon>
        <taxon>Pseudomonadota</taxon>
        <taxon>Gammaproteobacteria</taxon>
        <taxon>Alteromonadales</taxon>
        <taxon>Psychromonadaceae</taxon>
        <taxon>Psychromonas</taxon>
    </lineage>
</organism>
<feature type="compositionally biased region" description="Low complexity" evidence="1">
    <location>
        <begin position="69"/>
        <end position="80"/>
    </location>
</feature>
<sequence length="137" mass="15400">MVNVNVQLPPIAAAPFPQATEGLRQENQLQPAIPKTEETHAYAKMRDQQEREQVAHQSIQIIQDNHKGSQQQDQSTNSNQRRNFFFASKLKLSSHELDTLSVELSGISDYKQVMSVIQAKYANAVLPIPEPVVSYSI</sequence>